<gene>
    <name evidence="1" type="ORF">CEXT_686731</name>
</gene>
<proteinExistence type="predicted"/>
<sequence>MSEIFTFGIRTGERAGATLRYGVDHSRGSTATFSTASREFEALARRPFTK</sequence>
<keyword evidence="2" id="KW-1185">Reference proteome</keyword>
<reference evidence="1 2" key="1">
    <citation type="submission" date="2021-06" db="EMBL/GenBank/DDBJ databases">
        <title>Caerostris extrusa draft genome.</title>
        <authorList>
            <person name="Kono N."/>
            <person name="Arakawa K."/>
        </authorList>
    </citation>
    <scope>NUCLEOTIDE SEQUENCE [LARGE SCALE GENOMIC DNA]</scope>
</reference>
<dbReference type="Proteomes" id="UP001054945">
    <property type="component" value="Unassembled WGS sequence"/>
</dbReference>
<feature type="non-terminal residue" evidence="1">
    <location>
        <position position="50"/>
    </location>
</feature>
<name>A0AAV4N4Z3_CAEEX</name>
<evidence type="ECO:0000313" key="2">
    <source>
        <dbReference type="Proteomes" id="UP001054945"/>
    </source>
</evidence>
<evidence type="ECO:0000313" key="1">
    <source>
        <dbReference type="EMBL" id="GIX79779.1"/>
    </source>
</evidence>
<accession>A0AAV4N4Z3</accession>
<dbReference type="EMBL" id="BPLR01002971">
    <property type="protein sequence ID" value="GIX79779.1"/>
    <property type="molecule type" value="Genomic_DNA"/>
</dbReference>
<organism evidence="1 2">
    <name type="scientific">Caerostris extrusa</name>
    <name type="common">Bark spider</name>
    <name type="synonym">Caerostris bankana</name>
    <dbReference type="NCBI Taxonomy" id="172846"/>
    <lineage>
        <taxon>Eukaryota</taxon>
        <taxon>Metazoa</taxon>
        <taxon>Ecdysozoa</taxon>
        <taxon>Arthropoda</taxon>
        <taxon>Chelicerata</taxon>
        <taxon>Arachnida</taxon>
        <taxon>Araneae</taxon>
        <taxon>Araneomorphae</taxon>
        <taxon>Entelegynae</taxon>
        <taxon>Araneoidea</taxon>
        <taxon>Araneidae</taxon>
        <taxon>Caerostris</taxon>
    </lineage>
</organism>
<protein>
    <submittedName>
        <fullName evidence="1">Uncharacterized protein</fullName>
    </submittedName>
</protein>
<comment type="caution">
    <text evidence="1">The sequence shown here is derived from an EMBL/GenBank/DDBJ whole genome shotgun (WGS) entry which is preliminary data.</text>
</comment>
<dbReference type="AlphaFoldDB" id="A0AAV4N4Z3"/>